<dbReference type="InterPro" id="IPR040528">
    <property type="entry name" value="Lectin-like"/>
</dbReference>
<dbReference type="InterPro" id="IPR000668">
    <property type="entry name" value="Peptidase_C1A_C"/>
</dbReference>
<reference evidence="3 4" key="2">
    <citation type="submission" date="2017-10" db="EMBL/GenBank/DDBJ databases">
        <authorList>
            <person name="Banno H."/>
            <person name="Chua N.-H."/>
        </authorList>
    </citation>
    <scope>NUCLEOTIDE SEQUENCE [LARGE SCALE GENOMIC DNA]</scope>
    <source>
        <strain evidence="3 4">JK623</strain>
    </source>
</reference>
<dbReference type="Pfam" id="PF00041">
    <property type="entry name" value="fn3"/>
    <property type="match status" value="1"/>
</dbReference>
<dbReference type="SMART" id="SM00645">
    <property type="entry name" value="Pept_C1"/>
    <property type="match status" value="1"/>
</dbReference>
<sequence length="921" mass="100758">MQNGFMIRFRPAHRFIFMMSNSKRIAILLMAAVSLSDLPVSTECYAFETEQTDQGDTAAIFDYVPIDVDPEGAEYEGSLSDAVESDSFFELSSTQFNAAYAATYPSGDALAYLTGKYPSTRLQFSGSCWAFAAVANIEFSGITNGVIKTGKSTDLSEYAFGYYATHFVEDPLGGTKGDNYRFTNSSWYAAGHNSNFTMHTMNQWLAATTAQKVPTPDDLNAGVDKSKAYDNDYLVTDVRILNILDDPKAVKAAILSNGSVSVSYHQGADANAYNSKYNSYYCSQNLGIDHEAVIVGWDDNFSTGKFNKKPAKKGAWLVRNSWSNKSVYSNQSYFWMSYCDKSLHWQAFSYSVAPATDYDHNYQYDGTNCATAGHFGSRAAEPVSVNAPKSANVFKAKGRTEAEMLSAVNLTFTDVTDLNYRIEIYVNPTDSSNPTGGRLVSSATTTGKTSYAGIYTIPLKNPVILNHGDSFAVVVTAWKKDGTRYYYYQPDRESLYTGWAGMTGSVAVPNDSSYLYDGTDWNELTVEELPDTKYGNLRIKAFTSDYSLNGAPAAVRLSQTSLNLNKGAKATLSAVVTPKNAINFSKIKWTSSNNSIATVSNGTITGKVAGTAKITAQALDKNGQAIPGVKAVCNVRVCIPVSKITLSEDVMTFRVNETRSLKAIIAPTNATLKTVTWTTSDNYVAKVDAKGRVTGVGQGTAVITAKCGGKTVKCKVQIRSLYDPIVVQASATTNRINLKWNPVNLNFIDGYEICYAPSANGDYVCQKYVAGVRSRSYSITEVVRADGVREKIKPGKTYYFAVCSAFWQGSTLLFYPTLASKTKAVTKPAKVTGLQKVKTTRTSIKLKWKKSSGATGYYVYVATSKNGKYKKVATLKGCSKTAYTYKKLKSRKKYYFKIVAYKTGNQTYRAAASKAIAIRTK</sequence>
<dbReference type="SMART" id="SM00060">
    <property type="entry name" value="FN3"/>
    <property type="match status" value="2"/>
</dbReference>
<dbReference type="InterPro" id="IPR008964">
    <property type="entry name" value="Invasin/intimin_cell_adhesion"/>
</dbReference>
<evidence type="ECO:0000256" key="1">
    <source>
        <dbReference type="ARBA" id="ARBA00022737"/>
    </source>
</evidence>
<keyword evidence="4" id="KW-1185">Reference proteome</keyword>
<dbReference type="SUPFAM" id="SSF49373">
    <property type="entry name" value="Invasin/intimin cell-adhesion fragments"/>
    <property type="match status" value="2"/>
</dbReference>
<dbReference type="Gene3D" id="3.90.70.10">
    <property type="entry name" value="Cysteine proteinases"/>
    <property type="match status" value="1"/>
</dbReference>
<dbReference type="PANTHER" id="PTHR46708:SF2">
    <property type="entry name" value="FIBRONECTIN TYPE-III DOMAIN-CONTAINING PROTEIN"/>
    <property type="match status" value="1"/>
</dbReference>
<dbReference type="InterPro" id="IPR038765">
    <property type="entry name" value="Papain-like_cys_pep_sf"/>
</dbReference>
<dbReference type="PANTHER" id="PTHR46708">
    <property type="entry name" value="TENASCIN"/>
    <property type="match status" value="1"/>
</dbReference>
<evidence type="ECO:0000313" key="3">
    <source>
        <dbReference type="EMBL" id="PHU36213.1"/>
    </source>
</evidence>
<dbReference type="SUPFAM" id="SSF54001">
    <property type="entry name" value="Cysteine proteinases"/>
    <property type="match status" value="1"/>
</dbReference>
<name>A0A2G3DZA7_9FIRM</name>
<accession>A0A2G3DZA7</accession>
<dbReference type="SMART" id="SM00635">
    <property type="entry name" value="BID_2"/>
    <property type="match status" value="2"/>
</dbReference>
<dbReference type="AlphaFoldDB" id="A0A2G3DZA7"/>
<dbReference type="InterPro" id="IPR003961">
    <property type="entry name" value="FN3_dom"/>
</dbReference>
<dbReference type="Pfam" id="PF00112">
    <property type="entry name" value="Peptidase_C1"/>
    <property type="match status" value="1"/>
</dbReference>
<dbReference type="EMBL" id="PDYG01000135">
    <property type="protein sequence ID" value="PHU36213.1"/>
    <property type="molecule type" value="Genomic_DNA"/>
</dbReference>
<dbReference type="InterPro" id="IPR050991">
    <property type="entry name" value="ECM_Regulatory_Proteins"/>
</dbReference>
<comment type="caution">
    <text evidence="3">The sequence shown here is derived from an EMBL/GenBank/DDBJ whole genome shotgun (WGS) entry which is preliminary data.</text>
</comment>
<dbReference type="SUPFAM" id="SSF49265">
    <property type="entry name" value="Fibronectin type III"/>
    <property type="match status" value="1"/>
</dbReference>
<organism evidence="3 4">
    <name type="scientific">Agathobacter ruminis</name>
    <dbReference type="NCBI Taxonomy" id="1712665"/>
    <lineage>
        <taxon>Bacteria</taxon>
        <taxon>Bacillati</taxon>
        <taxon>Bacillota</taxon>
        <taxon>Clostridia</taxon>
        <taxon>Lachnospirales</taxon>
        <taxon>Lachnospiraceae</taxon>
        <taxon>Agathobacter</taxon>
    </lineage>
</organism>
<dbReference type="Pfam" id="PF18560">
    <property type="entry name" value="Lectin_like"/>
    <property type="match status" value="1"/>
</dbReference>
<dbReference type="GO" id="GO:0006508">
    <property type="term" value="P:proteolysis"/>
    <property type="evidence" value="ECO:0007669"/>
    <property type="project" value="InterPro"/>
</dbReference>
<evidence type="ECO:0000313" key="4">
    <source>
        <dbReference type="Proteomes" id="UP000224563"/>
    </source>
</evidence>
<dbReference type="CDD" id="cd00063">
    <property type="entry name" value="FN3"/>
    <property type="match status" value="1"/>
</dbReference>
<dbReference type="Pfam" id="PF02368">
    <property type="entry name" value="Big_2"/>
    <property type="match status" value="2"/>
</dbReference>
<dbReference type="InterPro" id="IPR013783">
    <property type="entry name" value="Ig-like_fold"/>
</dbReference>
<dbReference type="Gene3D" id="2.60.40.1080">
    <property type="match status" value="2"/>
</dbReference>
<dbReference type="InterPro" id="IPR003343">
    <property type="entry name" value="Big_2"/>
</dbReference>
<protein>
    <recommendedName>
        <fullName evidence="2">Fibronectin type-III domain-containing protein</fullName>
    </recommendedName>
</protein>
<dbReference type="InterPro" id="IPR036116">
    <property type="entry name" value="FN3_sf"/>
</dbReference>
<dbReference type="Gene3D" id="2.60.40.10">
    <property type="entry name" value="Immunoglobulins"/>
    <property type="match status" value="2"/>
</dbReference>
<dbReference type="GO" id="GO:0008234">
    <property type="term" value="F:cysteine-type peptidase activity"/>
    <property type="evidence" value="ECO:0007669"/>
    <property type="project" value="InterPro"/>
</dbReference>
<keyword evidence="1" id="KW-0677">Repeat</keyword>
<feature type="domain" description="Fibronectin type-III" evidence="2">
    <location>
        <begin position="827"/>
        <end position="921"/>
    </location>
</feature>
<dbReference type="Proteomes" id="UP000224563">
    <property type="component" value="Unassembled WGS sequence"/>
</dbReference>
<dbReference type="PROSITE" id="PS50853">
    <property type="entry name" value="FN3"/>
    <property type="match status" value="1"/>
</dbReference>
<reference evidence="3 4" key="1">
    <citation type="submission" date="2017-10" db="EMBL/GenBank/DDBJ databases">
        <title>Resolving the taxonomy of Roseburia spp., Eubacterium rectale and Agathobacter spp. through phylogenomic analysis.</title>
        <authorList>
            <person name="Sheridan P.O."/>
            <person name="Walker A.W."/>
            <person name="Duncan S.H."/>
            <person name="Scott K.P."/>
            <person name="Toole P.W.O."/>
            <person name="Luis P."/>
            <person name="Flint H.J."/>
        </authorList>
    </citation>
    <scope>NUCLEOTIDE SEQUENCE [LARGE SCALE GENOMIC DNA]</scope>
    <source>
        <strain evidence="3 4">JK623</strain>
    </source>
</reference>
<proteinExistence type="predicted"/>
<gene>
    <name evidence="3" type="ORF">CSX02_13080</name>
</gene>
<evidence type="ECO:0000259" key="2">
    <source>
        <dbReference type="PROSITE" id="PS50853"/>
    </source>
</evidence>